<proteinExistence type="inferred from homology"/>
<dbReference type="PANTHER" id="PTHR12772">
    <property type="entry name" value="DNA REPLICATION COMPLEX GINS PROTEIN PSF2"/>
    <property type="match status" value="1"/>
</dbReference>
<comment type="subcellular location">
    <subcellularLocation>
        <location evidence="1">Nucleus</location>
    </subcellularLocation>
</comment>
<dbReference type="KEGG" id="pgr:PGTG_17034"/>
<evidence type="ECO:0000256" key="1">
    <source>
        <dbReference type="ARBA" id="ARBA00004123"/>
    </source>
</evidence>
<reference evidence="9" key="2">
    <citation type="journal article" date="2011" name="Proc. Natl. Acad. Sci. U.S.A.">
        <title>Obligate biotrophy features unraveled by the genomic analysis of rust fungi.</title>
        <authorList>
            <person name="Duplessis S."/>
            <person name="Cuomo C.A."/>
            <person name="Lin Y.-C."/>
            <person name="Aerts A."/>
            <person name="Tisserant E."/>
            <person name="Veneault-Fourrey C."/>
            <person name="Joly D.L."/>
            <person name="Hacquard S."/>
            <person name="Amselem J."/>
            <person name="Cantarel B.L."/>
            <person name="Chiu R."/>
            <person name="Coutinho P.M."/>
            <person name="Feau N."/>
            <person name="Field M."/>
            <person name="Frey P."/>
            <person name="Gelhaye E."/>
            <person name="Goldberg J."/>
            <person name="Grabherr M.G."/>
            <person name="Kodira C.D."/>
            <person name="Kohler A."/>
            <person name="Kuees U."/>
            <person name="Lindquist E.A."/>
            <person name="Lucas S.M."/>
            <person name="Mago R."/>
            <person name="Mauceli E."/>
            <person name="Morin E."/>
            <person name="Murat C."/>
            <person name="Pangilinan J.L."/>
            <person name="Park R."/>
            <person name="Pearson M."/>
            <person name="Quesneville H."/>
            <person name="Rouhier N."/>
            <person name="Sakthikumar S."/>
            <person name="Salamov A.A."/>
            <person name="Schmutz J."/>
            <person name="Selles B."/>
            <person name="Shapiro H."/>
            <person name="Tanguay P."/>
            <person name="Tuskan G.A."/>
            <person name="Henrissat B."/>
            <person name="Van de Peer Y."/>
            <person name="Rouze P."/>
            <person name="Ellis J.G."/>
            <person name="Dodds P.N."/>
            <person name="Schein J.E."/>
            <person name="Zhong S."/>
            <person name="Hamelin R.C."/>
            <person name="Grigoriev I.V."/>
            <person name="Szabo L.J."/>
            <person name="Martin F."/>
        </authorList>
    </citation>
    <scope>NUCLEOTIDE SEQUENCE [LARGE SCALE GENOMIC DNA]</scope>
    <source>
        <strain evidence="9">CRL 75-36-700-3 / race SCCL</strain>
    </source>
</reference>
<dbReference type="RefSeq" id="XP_003335254.1">
    <property type="nucleotide sequence ID" value="XM_003335206.1"/>
</dbReference>
<evidence type="ECO:0000256" key="5">
    <source>
        <dbReference type="ARBA" id="ARBA00022705"/>
    </source>
</evidence>
<evidence type="ECO:0000256" key="4">
    <source>
        <dbReference type="ARBA" id="ARBA00015139"/>
    </source>
</evidence>
<gene>
    <name evidence="8" type="ORF">PGTG_17034</name>
</gene>
<dbReference type="Pfam" id="PF05916">
    <property type="entry name" value="Sld5"/>
    <property type="match status" value="1"/>
</dbReference>
<evidence type="ECO:0000256" key="6">
    <source>
        <dbReference type="ARBA" id="ARBA00023242"/>
    </source>
</evidence>
<sequence>MTYSNYQMVEKRFLISRQLALTQTLGFIANNNISSLVKNIPESLIEELVPGKEVNIPIQDIIKLQDNNLGEIIPPAWFSLGYLKNVLEEESQTLCLSELPLPFYWHELSTLLIKIRPNNIESLEQVTKMVSKLHYTRTKKINSIVQDILFIKSQEYGTEERDLNFDQIFEDSTICNMTSSDEDSYYAALYVIHPKTMKAMGCKIQY</sequence>
<keyword evidence="9" id="KW-1185">Reference proteome</keyword>
<organism evidence="8 9">
    <name type="scientific">Puccinia graminis f. sp. tritici (strain CRL 75-36-700-3 / race SCCL)</name>
    <name type="common">Black stem rust fungus</name>
    <dbReference type="NCBI Taxonomy" id="418459"/>
    <lineage>
        <taxon>Eukaryota</taxon>
        <taxon>Fungi</taxon>
        <taxon>Dikarya</taxon>
        <taxon>Basidiomycota</taxon>
        <taxon>Pucciniomycotina</taxon>
        <taxon>Pucciniomycetes</taxon>
        <taxon>Pucciniales</taxon>
        <taxon>Pucciniaceae</taxon>
        <taxon>Puccinia</taxon>
    </lineage>
</organism>
<dbReference type="Gene3D" id="1.20.58.1020">
    <property type="match status" value="1"/>
</dbReference>
<evidence type="ECO:0000256" key="2">
    <source>
        <dbReference type="ARBA" id="ARBA00010565"/>
    </source>
</evidence>
<keyword evidence="6" id="KW-0539">Nucleus</keyword>
<name>E3L2R9_PUCGT</name>
<accession>E3L2R9</accession>
<evidence type="ECO:0000259" key="7">
    <source>
        <dbReference type="Pfam" id="PF05916"/>
    </source>
</evidence>
<dbReference type="STRING" id="418459.E3L2R9"/>
<keyword evidence="5" id="KW-0235">DNA replication</keyword>
<protein>
    <recommendedName>
        <fullName evidence="4">DNA replication complex GINS protein PSF2</fullName>
    </recommendedName>
    <alternativeName>
        <fullName evidence="3">DNA replication complex GINS protein psf2</fullName>
    </alternativeName>
</protein>
<dbReference type="OrthoDB" id="1938138at2759"/>
<dbReference type="GO" id="GO:0006260">
    <property type="term" value="P:DNA replication"/>
    <property type="evidence" value="ECO:0007669"/>
    <property type="project" value="UniProtKB-KW"/>
</dbReference>
<dbReference type="InterPro" id="IPR021151">
    <property type="entry name" value="GINS_A"/>
</dbReference>
<evidence type="ECO:0000313" key="9">
    <source>
        <dbReference type="Proteomes" id="UP000008783"/>
    </source>
</evidence>
<dbReference type="GeneID" id="10530737"/>
<dbReference type="InterPro" id="IPR036224">
    <property type="entry name" value="GINS_bundle-like_dom_sf"/>
</dbReference>
<dbReference type="GO" id="GO:0000727">
    <property type="term" value="P:double-strand break repair via break-induced replication"/>
    <property type="evidence" value="ECO:0000318"/>
    <property type="project" value="GO_Central"/>
</dbReference>
<dbReference type="SUPFAM" id="SSF158573">
    <property type="entry name" value="GINS helical bundle-like"/>
    <property type="match status" value="1"/>
</dbReference>
<dbReference type="HOGENOM" id="CLU_1332488_0_0_1"/>
<dbReference type="CDD" id="cd11712">
    <property type="entry name" value="GINS_A_psf2"/>
    <property type="match status" value="1"/>
</dbReference>
<dbReference type="Proteomes" id="UP000008783">
    <property type="component" value="Unassembled WGS sequence"/>
</dbReference>
<dbReference type="EMBL" id="DS178338">
    <property type="protein sequence ID" value="EFP90835.1"/>
    <property type="molecule type" value="Genomic_DNA"/>
</dbReference>
<dbReference type="InterPro" id="IPR007257">
    <property type="entry name" value="GINS_Psf2"/>
</dbReference>
<reference key="1">
    <citation type="submission" date="2007-01" db="EMBL/GenBank/DDBJ databases">
        <title>The Genome Sequence of Puccinia graminis f. sp. tritici Strain CRL 75-36-700-3.</title>
        <authorList>
            <consortium name="The Broad Institute Genome Sequencing Platform"/>
            <person name="Birren B."/>
            <person name="Lander E."/>
            <person name="Galagan J."/>
            <person name="Nusbaum C."/>
            <person name="Devon K."/>
            <person name="Cuomo C."/>
            <person name="Jaffe D."/>
            <person name="Butler J."/>
            <person name="Alvarez P."/>
            <person name="Gnerre S."/>
            <person name="Grabherr M."/>
            <person name="Mauceli E."/>
            <person name="Brockman W."/>
            <person name="Young S."/>
            <person name="LaButti K."/>
            <person name="Sykes S."/>
            <person name="DeCaprio D."/>
            <person name="Crawford M."/>
            <person name="Koehrsen M."/>
            <person name="Engels R."/>
            <person name="Montgomery P."/>
            <person name="Pearson M."/>
            <person name="Howarth C."/>
            <person name="Larson L."/>
            <person name="White J."/>
            <person name="Zeng Q."/>
            <person name="Kodira C."/>
            <person name="Yandava C."/>
            <person name="Alvarado L."/>
            <person name="O'Leary S."/>
            <person name="Szabo L."/>
            <person name="Dean R."/>
            <person name="Schein J."/>
        </authorList>
    </citation>
    <scope>NUCLEOTIDE SEQUENCE</scope>
    <source>
        <strain>CRL 75-36-700-3</strain>
    </source>
</reference>
<dbReference type="VEuPathDB" id="FungiDB:PGTG_17034"/>
<dbReference type="AlphaFoldDB" id="E3L2R9"/>
<evidence type="ECO:0000313" key="8">
    <source>
        <dbReference type="EMBL" id="EFP90835.1"/>
    </source>
</evidence>
<comment type="similarity">
    <text evidence="2">Belongs to the GINS2/PSF2 family.</text>
</comment>
<evidence type="ECO:0000256" key="3">
    <source>
        <dbReference type="ARBA" id="ARBA00013969"/>
    </source>
</evidence>
<feature type="domain" description="GINS subunit" evidence="7">
    <location>
        <begin position="77"/>
        <end position="151"/>
    </location>
</feature>
<dbReference type="GO" id="GO:0000811">
    <property type="term" value="C:GINS complex"/>
    <property type="evidence" value="ECO:0000318"/>
    <property type="project" value="GO_Central"/>
</dbReference>
<dbReference type="InParanoid" id="E3L2R9"/>
<dbReference type="PANTHER" id="PTHR12772:SF0">
    <property type="entry name" value="DNA REPLICATION COMPLEX GINS PROTEIN PSF2"/>
    <property type="match status" value="1"/>
</dbReference>